<evidence type="ECO:0000256" key="10">
    <source>
        <dbReference type="HAMAP-Rule" id="MF_00033"/>
    </source>
</evidence>
<dbReference type="GO" id="GO:0050511">
    <property type="term" value="F:undecaprenyldiphospho-muramoylpentapeptide beta-N-acetylglucosaminyltransferase activity"/>
    <property type="evidence" value="ECO:0007669"/>
    <property type="project" value="UniProtKB-UniRule"/>
</dbReference>
<protein>
    <recommendedName>
        <fullName evidence="10">UDP-N-acetylglucosamine--N-acetylmuramyl-(pentapeptide) pyrophosphoryl-undecaprenol N-acetylglucosamine transferase</fullName>
        <ecNumber evidence="10">2.4.1.227</ecNumber>
    </recommendedName>
    <alternativeName>
        <fullName evidence="10">Undecaprenyl-PP-MurNAc-pentapeptide-UDPGlcNAc GlcNAc transferase</fullName>
    </alternativeName>
</protein>
<keyword evidence="1 10" id="KW-1003">Cell membrane</keyword>
<keyword evidence="8 10" id="KW-0131">Cell cycle</keyword>
<keyword evidence="3 10" id="KW-0328">Glycosyltransferase</keyword>
<dbReference type="Pfam" id="PF03033">
    <property type="entry name" value="Glyco_transf_28"/>
    <property type="match status" value="1"/>
</dbReference>
<keyword evidence="4 10" id="KW-0808">Transferase</keyword>
<evidence type="ECO:0000256" key="3">
    <source>
        <dbReference type="ARBA" id="ARBA00022676"/>
    </source>
</evidence>
<evidence type="ECO:0000259" key="12">
    <source>
        <dbReference type="Pfam" id="PF04101"/>
    </source>
</evidence>
<keyword evidence="5 10" id="KW-0133">Cell shape</keyword>
<dbReference type="InterPro" id="IPR006009">
    <property type="entry name" value="GlcNAc_MurG"/>
</dbReference>
<evidence type="ECO:0000256" key="6">
    <source>
        <dbReference type="ARBA" id="ARBA00022984"/>
    </source>
</evidence>
<keyword evidence="6 10" id="KW-0573">Peptidoglycan synthesis</keyword>
<dbReference type="HAMAP" id="MF_00033">
    <property type="entry name" value="MurG"/>
    <property type="match status" value="1"/>
</dbReference>
<evidence type="ECO:0000313" key="13">
    <source>
        <dbReference type="EMBL" id="BAU98935.1"/>
    </source>
</evidence>
<evidence type="ECO:0000256" key="8">
    <source>
        <dbReference type="ARBA" id="ARBA00023306"/>
    </source>
</evidence>
<dbReference type="Gene3D" id="3.40.50.2000">
    <property type="entry name" value="Glycogen Phosphorylase B"/>
    <property type="match status" value="2"/>
</dbReference>
<comment type="pathway">
    <text evidence="10">Cell wall biogenesis; peptidoglycan biosynthesis.</text>
</comment>
<dbReference type="GO" id="GO:0009252">
    <property type="term" value="P:peptidoglycan biosynthetic process"/>
    <property type="evidence" value="ECO:0007669"/>
    <property type="project" value="UniProtKB-UniRule"/>
</dbReference>
<dbReference type="UniPathway" id="UPA00219"/>
<dbReference type="PANTHER" id="PTHR21015">
    <property type="entry name" value="UDP-N-ACETYLGLUCOSAMINE--N-ACETYLMURAMYL-(PENTAPEPTIDE) PYROPHOSPHORYL-UNDECAPRENOL N-ACETYLGLUCOSAMINE TRANSFERASE 1"/>
    <property type="match status" value="1"/>
</dbReference>
<feature type="binding site" evidence="10">
    <location>
        <begin position="11"/>
        <end position="13"/>
    </location>
    <ligand>
        <name>UDP-N-acetyl-alpha-D-glucosamine</name>
        <dbReference type="ChEBI" id="CHEBI:57705"/>
    </ligand>
</feature>
<name>A0A173LVG3_9MICO</name>
<dbReference type="KEGG" id="amin:AUMI_13930"/>
<dbReference type="GO" id="GO:0005975">
    <property type="term" value="P:carbohydrate metabolic process"/>
    <property type="evidence" value="ECO:0007669"/>
    <property type="project" value="InterPro"/>
</dbReference>
<keyword evidence="9 10" id="KW-0961">Cell wall biogenesis/degradation</keyword>
<dbReference type="GO" id="GO:0008360">
    <property type="term" value="P:regulation of cell shape"/>
    <property type="evidence" value="ECO:0007669"/>
    <property type="project" value="UniProtKB-KW"/>
</dbReference>
<dbReference type="SUPFAM" id="SSF53756">
    <property type="entry name" value="UDP-Glycosyltransferase/glycogen phosphorylase"/>
    <property type="match status" value="1"/>
</dbReference>
<evidence type="ECO:0000256" key="1">
    <source>
        <dbReference type="ARBA" id="ARBA00022475"/>
    </source>
</evidence>
<dbReference type="PANTHER" id="PTHR21015:SF22">
    <property type="entry name" value="GLYCOSYLTRANSFERASE"/>
    <property type="match status" value="1"/>
</dbReference>
<feature type="domain" description="Glycosyltransferase family 28 N-terminal" evidence="11">
    <location>
        <begin position="5"/>
        <end position="140"/>
    </location>
</feature>
<keyword evidence="7 10" id="KW-0472">Membrane</keyword>
<evidence type="ECO:0000256" key="9">
    <source>
        <dbReference type="ARBA" id="ARBA00023316"/>
    </source>
</evidence>
<dbReference type="InterPro" id="IPR007235">
    <property type="entry name" value="Glyco_trans_28_C"/>
</dbReference>
<dbReference type="RefSeq" id="WP_096380750.1">
    <property type="nucleotide sequence ID" value="NZ_AP017457.1"/>
</dbReference>
<dbReference type="Proteomes" id="UP000243847">
    <property type="component" value="Chromosome sequence1"/>
</dbReference>
<evidence type="ECO:0000256" key="4">
    <source>
        <dbReference type="ARBA" id="ARBA00022679"/>
    </source>
</evidence>
<evidence type="ECO:0000259" key="11">
    <source>
        <dbReference type="Pfam" id="PF03033"/>
    </source>
</evidence>
<dbReference type="GO" id="GO:0071555">
    <property type="term" value="P:cell wall organization"/>
    <property type="evidence" value="ECO:0007669"/>
    <property type="project" value="UniProtKB-KW"/>
</dbReference>
<dbReference type="GO" id="GO:0051991">
    <property type="term" value="F:UDP-N-acetyl-D-glucosamine:N-acetylmuramoyl-L-alanyl-D-glutamyl-meso-2,6-diaminopimelyl-D-alanyl-D-alanine-diphosphoundecaprenol 4-beta-N-acetylglucosaminlytransferase activity"/>
    <property type="evidence" value="ECO:0007669"/>
    <property type="project" value="RHEA"/>
</dbReference>
<comment type="catalytic activity">
    <reaction evidence="10">
        <text>di-trans,octa-cis-undecaprenyl diphospho-N-acetyl-alpha-D-muramoyl-L-alanyl-D-glutamyl-meso-2,6-diaminopimeloyl-D-alanyl-D-alanine + UDP-N-acetyl-alpha-D-glucosamine = di-trans,octa-cis-undecaprenyl diphospho-[N-acetyl-alpha-D-glucosaminyl-(1-&gt;4)]-N-acetyl-alpha-D-muramoyl-L-alanyl-D-glutamyl-meso-2,6-diaminopimeloyl-D-alanyl-D-alanine + UDP + H(+)</text>
        <dbReference type="Rhea" id="RHEA:31227"/>
        <dbReference type="ChEBI" id="CHEBI:15378"/>
        <dbReference type="ChEBI" id="CHEBI:57705"/>
        <dbReference type="ChEBI" id="CHEBI:58223"/>
        <dbReference type="ChEBI" id="CHEBI:61387"/>
        <dbReference type="ChEBI" id="CHEBI:61388"/>
        <dbReference type="EC" id="2.4.1.227"/>
    </reaction>
</comment>
<reference evidence="13 14" key="1">
    <citation type="journal article" date="2016" name="Genome Announc.">
        <title>Complete Genome Sequence of Aurantimicrobium minutum Type Strain KNCT, a Planktonic Ultramicrobacterium Isolated from River Water.</title>
        <authorList>
            <person name="Nakai R."/>
            <person name="Fujisawa T."/>
            <person name="Nakamura Y."/>
            <person name="Nishide H."/>
            <person name="Uchiyama I."/>
            <person name="Baba T."/>
            <person name="Toyoda A."/>
            <person name="Fujiyama A."/>
            <person name="Naganuma T."/>
            <person name="Niki H."/>
        </authorList>
    </citation>
    <scope>NUCLEOTIDE SEQUENCE [LARGE SCALE GENOMIC DNA]</scope>
    <source>
        <strain evidence="13 14">KNC</strain>
    </source>
</reference>
<sequence length="360" mass="38110">MTTYLLAGGGTAGHVNPMLAIADALRAREPEAIIICVGTAEGLEAQLVPARGYELITIPRIPFPRARHFLSSSRIFLAGWPKAVATVVELIAQRKVDVVIGVGGYAAAPAYAAAKKTHTPYVIHEANAKPGLANRWGARSTRFVGVTFEGTPLPHAVTVGTPLRKEIETLDIPAQRQAALAYFGLEQHRPVLVVTSGSLGARSINTSIAASAQQLIDAGYQVLHIVGQNKPEALPQIPSYVVVDYCDRMDLALAAAQLVVSRAGSATVSELSALGIPAVYVPYPVGNGEQKFNAAGVVRAGGGILVEDEKFTPEWITQNLVPLMRDEARLEQMAEASARVGLRDGTARMINLIDAALSSA</sequence>
<evidence type="ECO:0000256" key="5">
    <source>
        <dbReference type="ARBA" id="ARBA00022960"/>
    </source>
</evidence>
<evidence type="ECO:0000256" key="7">
    <source>
        <dbReference type="ARBA" id="ARBA00023136"/>
    </source>
</evidence>
<comment type="similarity">
    <text evidence="10">Belongs to the glycosyltransferase 28 family. MurG subfamily.</text>
</comment>
<comment type="caution">
    <text evidence="10">Lacks conserved residue(s) required for the propagation of feature annotation.</text>
</comment>
<gene>
    <name evidence="10" type="primary">murG</name>
    <name evidence="13" type="ORF">AUMI_13930</name>
</gene>
<accession>A0A173LVG3</accession>
<dbReference type="InterPro" id="IPR004276">
    <property type="entry name" value="GlycoTrans_28_N"/>
</dbReference>
<feature type="domain" description="Glycosyl transferase family 28 C-terminal" evidence="12">
    <location>
        <begin position="191"/>
        <end position="346"/>
    </location>
</feature>
<dbReference type="AlphaFoldDB" id="A0A173LVG3"/>
<dbReference type="EC" id="2.4.1.227" evidence="10"/>
<dbReference type="Pfam" id="PF04101">
    <property type="entry name" value="Glyco_tran_28_C"/>
    <property type="match status" value="1"/>
</dbReference>
<dbReference type="GO" id="GO:0005886">
    <property type="term" value="C:plasma membrane"/>
    <property type="evidence" value="ECO:0007669"/>
    <property type="project" value="UniProtKB-SubCell"/>
</dbReference>
<proteinExistence type="inferred from homology"/>
<dbReference type="OrthoDB" id="9808936at2"/>
<evidence type="ECO:0000313" key="14">
    <source>
        <dbReference type="Proteomes" id="UP000243847"/>
    </source>
</evidence>
<dbReference type="EMBL" id="AP017457">
    <property type="protein sequence ID" value="BAU98935.1"/>
    <property type="molecule type" value="Genomic_DNA"/>
</dbReference>
<organism evidence="13 14">
    <name type="scientific">Aurantimicrobium minutum</name>
    <dbReference type="NCBI Taxonomy" id="708131"/>
    <lineage>
        <taxon>Bacteria</taxon>
        <taxon>Bacillati</taxon>
        <taxon>Actinomycetota</taxon>
        <taxon>Actinomycetes</taxon>
        <taxon>Micrococcales</taxon>
        <taxon>Microbacteriaceae</taxon>
        <taxon>Aurantimicrobium</taxon>
    </lineage>
</organism>
<dbReference type="CDD" id="cd03785">
    <property type="entry name" value="GT28_MurG"/>
    <property type="match status" value="1"/>
</dbReference>
<feature type="binding site" evidence="10">
    <location>
        <position position="290"/>
    </location>
    <ligand>
        <name>UDP-N-acetyl-alpha-D-glucosamine</name>
        <dbReference type="ChEBI" id="CHEBI:57705"/>
    </ligand>
</feature>
<evidence type="ECO:0000256" key="2">
    <source>
        <dbReference type="ARBA" id="ARBA00022618"/>
    </source>
</evidence>
<feature type="binding site" evidence="10">
    <location>
        <position position="198"/>
    </location>
    <ligand>
        <name>UDP-N-acetyl-alpha-D-glucosamine</name>
        <dbReference type="ChEBI" id="CHEBI:57705"/>
    </ligand>
</feature>
<dbReference type="GO" id="GO:0051301">
    <property type="term" value="P:cell division"/>
    <property type="evidence" value="ECO:0007669"/>
    <property type="project" value="UniProtKB-KW"/>
</dbReference>
<comment type="function">
    <text evidence="10">Cell wall formation. Catalyzes the transfer of a GlcNAc subunit on undecaprenyl-pyrophosphoryl-MurNAc-pentapeptide (lipid intermediate I) to form undecaprenyl-pyrophosphoryl-MurNAc-(pentapeptide)GlcNAc (lipid intermediate II).</text>
</comment>
<feature type="binding site" evidence="10">
    <location>
        <position position="164"/>
    </location>
    <ligand>
        <name>UDP-N-acetyl-alpha-D-glucosamine</name>
        <dbReference type="ChEBI" id="CHEBI:57705"/>
    </ligand>
</feature>
<comment type="subcellular location">
    <subcellularLocation>
        <location evidence="10">Cell membrane</location>
        <topology evidence="10">Peripheral membrane protein</topology>
        <orientation evidence="10">Cytoplasmic side</orientation>
    </subcellularLocation>
</comment>
<feature type="binding site" evidence="10">
    <location>
        <position position="127"/>
    </location>
    <ligand>
        <name>UDP-N-acetyl-alpha-D-glucosamine</name>
        <dbReference type="ChEBI" id="CHEBI:57705"/>
    </ligand>
</feature>
<dbReference type="GeneID" id="80451577"/>
<keyword evidence="2 10" id="KW-0132">Cell division</keyword>